<evidence type="ECO:0000256" key="6">
    <source>
        <dbReference type="ARBA" id="ARBA00023015"/>
    </source>
</evidence>
<feature type="compositionally biased region" description="Low complexity" evidence="9">
    <location>
        <begin position="127"/>
        <end position="140"/>
    </location>
</feature>
<feature type="region of interest" description="Disordered" evidence="9">
    <location>
        <begin position="585"/>
        <end position="618"/>
    </location>
</feature>
<evidence type="ECO:0000256" key="3">
    <source>
        <dbReference type="ARBA" id="ARBA00006922"/>
    </source>
</evidence>
<sequence>MTDPESTAVSSRLNPGLVGDKGSRTIPHSASYPGPASHLASMTQIGAVPRGTAFETRPFAADDRDATRFRANTAGGNLARRDDPPGESGPGDSQPTAHPTSSSSEHHSPADHSFAPQLPNRHALALSRSNSQGTTSSTNGADAVFTPPASGGRLSPGTGTGSAHNSSQESQLLQLSQIAAAQARIPEDAADMANGASRKRMADGVVKHTREKSNVSPRQMVGHSRNTSTVSVASTAGSRIGELSAELKARLSYAMVKVNHGWQSQSIDQVETMVSQAASPASSASTIHLRNGSSASPQFSTISHRASNNTTPAMGPQHQHSSRAGDPQWGESPQSTSRGSSSSPVKTTHGLAPPVSIQPAQHVGNPRREPNPRHVPSLLSSSHHTSPRAGGLHTSPYLAPGRHRSAISEAMFVSPHTNVREQDAIESLLFMSSPGNSANLKHAFPSSQPLPSSHSHAAPQQRTALPTSQPRKSLPSGRPTHHARSQSQTTKRVGFEKSPSAMDIDEPSPHLGGGSPMSVSRGTPRRRINSNINGSHHHPPHGEHAVNAPAPRLKQLPVPAGLSVVSRPRPALADDEIDRMLDRAVAAAEEDSDSEGEIQLPVQRARRDGAARVGGVEG</sequence>
<keyword evidence="6" id="KW-0805">Transcription regulation</keyword>
<organism evidence="10 11">
    <name type="scientific">Chaetomidium leptoderma</name>
    <dbReference type="NCBI Taxonomy" id="669021"/>
    <lineage>
        <taxon>Eukaryota</taxon>
        <taxon>Fungi</taxon>
        <taxon>Dikarya</taxon>
        <taxon>Ascomycota</taxon>
        <taxon>Pezizomycotina</taxon>
        <taxon>Sordariomycetes</taxon>
        <taxon>Sordariomycetidae</taxon>
        <taxon>Sordariales</taxon>
        <taxon>Chaetomiaceae</taxon>
        <taxon>Chaetomidium</taxon>
    </lineage>
</organism>
<comment type="caution">
    <text evidence="10">The sequence shown here is derived from an EMBL/GenBank/DDBJ whole genome shotgun (WGS) entry which is preliminary data.</text>
</comment>
<protein>
    <submittedName>
        <fullName evidence="10">Uncharacterized protein</fullName>
    </submittedName>
</protein>
<feature type="compositionally biased region" description="Polar residues" evidence="9">
    <location>
        <begin position="461"/>
        <end position="471"/>
    </location>
</feature>
<feature type="compositionally biased region" description="Low complexity" evidence="9">
    <location>
        <begin position="445"/>
        <end position="460"/>
    </location>
</feature>
<dbReference type="PANTHER" id="PTHR28246">
    <property type="entry name" value="G1-SPECIFIC TRANSCRIPTIONAL REPRESSOR WHI5-RELATED"/>
    <property type="match status" value="1"/>
</dbReference>
<feature type="compositionally biased region" description="Basic and acidic residues" evidence="9">
    <location>
        <begin position="204"/>
        <end position="213"/>
    </location>
</feature>
<keyword evidence="5" id="KW-0678">Repressor</keyword>
<feature type="compositionally biased region" description="Low complexity" evidence="9">
    <location>
        <begin position="332"/>
        <end position="343"/>
    </location>
</feature>
<evidence type="ECO:0000256" key="9">
    <source>
        <dbReference type="SAM" id="MobiDB-lite"/>
    </source>
</evidence>
<reference evidence="10" key="2">
    <citation type="submission" date="2023-05" db="EMBL/GenBank/DDBJ databases">
        <authorList>
            <consortium name="Lawrence Berkeley National Laboratory"/>
            <person name="Steindorff A."/>
            <person name="Hensen N."/>
            <person name="Bonometti L."/>
            <person name="Westerberg I."/>
            <person name="Brannstrom I.O."/>
            <person name="Guillou S."/>
            <person name="Cros-Aarteil S."/>
            <person name="Calhoun S."/>
            <person name="Haridas S."/>
            <person name="Kuo A."/>
            <person name="Mondo S."/>
            <person name="Pangilinan J."/>
            <person name="Riley R."/>
            <person name="Labutti K."/>
            <person name="Andreopoulos B."/>
            <person name="Lipzen A."/>
            <person name="Chen C."/>
            <person name="Yanf M."/>
            <person name="Daum C."/>
            <person name="Ng V."/>
            <person name="Clum A."/>
            <person name="Ohm R."/>
            <person name="Martin F."/>
            <person name="Silar P."/>
            <person name="Natvig D."/>
            <person name="Lalanne C."/>
            <person name="Gautier V."/>
            <person name="Ament-Velasquez S.L."/>
            <person name="Kruys A."/>
            <person name="Hutchinson M.I."/>
            <person name="Powell A.J."/>
            <person name="Barry K."/>
            <person name="Miller A.N."/>
            <person name="Grigoriev I.V."/>
            <person name="Debuchy R."/>
            <person name="Gladieux P."/>
            <person name="Thoren M.H."/>
            <person name="Johannesson H."/>
        </authorList>
    </citation>
    <scope>NUCLEOTIDE SEQUENCE</scope>
    <source>
        <strain evidence="10">CBS 538.74</strain>
    </source>
</reference>
<feature type="region of interest" description="Disordered" evidence="9">
    <location>
        <begin position="283"/>
        <end position="400"/>
    </location>
</feature>
<feature type="compositionally biased region" description="Polar residues" evidence="9">
    <location>
        <begin position="286"/>
        <end position="312"/>
    </location>
</feature>
<name>A0AAN6VRX3_9PEZI</name>
<comment type="similarity">
    <text evidence="3">Belongs to the WHI5/NRM1 family.</text>
</comment>
<keyword evidence="7" id="KW-0804">Transcription</keyword>
<dbReference type="InterPro" id="IPR013734">
    <property type="entry name" value="TF_Nrm1/Whi5"/>
</dbReference>
<evidence type="ECO:0000256" key="4">
    <source>
        <dbReference type="ARBA" id="ARBA00022490"/>
    </source>
</evidence>
<evidence type="ECO:0000256" key="5">
    <source>
        <dbReference type="ARBA" id="ARBA00022491"/>
    </source>
</evidence>
<feature type="region of interest" description="Disordered" evidence="9">
    <location>
        <begin position="1"/>
        <end position="172"/>
    </location>
</feature>
<feature type="region of interest" description="Disordered" evidence="9">
    <location>
        <begin position="204"/>
        <end position="233"/>
    </location>
</feature>
<evidence type="ECO:0000256" key="1">
    <source>
        <dbReference type="ARBA" id="ARBA00004123"/>
    </source>
</evidence>
<evidence type="ECO:0000256" key="7">
    <source>
        <dbReference type="ARBA" id="ARBA00023163"/>
    </source>
</evidence>
<evidence type="ECO:0000256" key="2">
    <source>
        <dbReference type="ARBA" id="ARBA00004496"/>
    </source>
</evidence>
<gene>
    <name evidence="10" type="ORF">C8A00DRAFT_12931</name>
</gene>
<accession>A0AAN6VRX3</accession>
<keyword evidence="4" id="KW-0963">Cytoplasm</keyword>
<evidence type="ECO:0000313" key="10">
    <source>
        <dbReference type="EMBL" id="KAK4156132.1"/>
    </source>
</evidence>
<feature type="region of interest" description="Disordered" evidence="9">
    <location>
        <begin position="439"/>
        <end position="547"/>
    </location>
</feature>
<dbReference type="PANTHER" id="PTHR28246:SF1">
    <property type="entry name" value="G1-SPECIFIC TRANSCRIPTIONAL REPRESSOR WHI5-RELATED"/>
    <property type="match status" value="1"/>
</dbReference>
<keyword evidence="8" id="KW-0539">Nucleus</keyword>
<dbReference type="InterPro" id="IPR039198">
    <property type="entry name" value="Srl3/Whi5"/>
</dbReference>
<evidence type="ECO:0000256" key="8">
    <source>
        <dbReference type="ARBA" id="ARBA00023242"/>
    </source>
</evidence>
<dbReference type="GO" id="GO:0033309">
    <property type="term" value="C:SBF transcription complex"/>
    <property type="evidence" value="ECO:0007669"/>
    <property type="project" value="TreeGrafter"/>
</dbReference>
<keyword evidence="11" id="KW-1185">Reference proteome</keyword>
<dbReference type="GO" id="GO:0003712">
    <property type="term" value="F:transcription coregulator activity"/>
    <property type="evidence" value="ECO:0007669"/>
    <property type="project" value="TreeGrafter"/>
</dbReference>
<feature type="compositionally biased region" description="Polar residues" evidence="9">
    <location>
        <begin position="1"/>
        <end position="13"/>
    </location>
</feature>
<dbReference type="Pfam" id="PF08528">
    <property type="entry name" value="Whi5"/>
    <property type="match status" value="1"/>
</dbReference>
<evidence type="ECO:0000313" key="11">
    <source>
        <dbReference type="Proteomes" id="UP001302745"/>
    </source>
</evidence>
<reference evidence="10" key="1">
    <citation type="journal article" date="2023" name="Mol. Phylogenet. Evol.">
        <title>Genome-scale phylogeny and comparative genomics of the fungal order Sordariales.</title>
        <authorList>
            <person name="Hensen N."/>
            <person name="Bonometti L."/>
            <person name="Westerberg I."/>
            <person name="Brannstrom I.O."/>
            <person name="Guillou S."/>
            <person name="Cros-Aarteil S."/>
            <person name="Calhoun S."/>
            <person name="Haridas S."/>
            <person name="Kuo A."/>
            <person name="Mondo S."/>
            <person name="Pangilinan J."/>
            <person name="Riley R."/>
            <person name="LaButti K."/>
            <person name="Andreopoulos B."/>
            <person name="Lipzen A."/>
            <person name="Chen C."/>
            <person name="Yan M."/>
            <person name="Daum C."/>
            <person name="Ng V."/>
            <person name="Clum A."/>
            <person name="Steindorff A."/>
            <person name="Ohm R.A."/>
            <person name="Martin F."/>
            <person name="Silar P."/>
            <person name="Natvig D.O."/>
            <person name="Lalanne C."/>
            <person name="Gautier V."/>
            <person name="Ament-Velasquez S.L."/>
            <person name="Kruys A."/>
            <person name="Hutchinson M.I."/>
            <person name="Powell A.J."/>
            <person name="Barry K."/>
            <person name="Miller A.N."/>
            <person name="Grigoriev I.V."/>
            <person name="Debuchy R."/>
            <person name="Gladieux P."/>
            <person name="Hiltunen Thoren M."/>
            <person name="Johannesson H."/>
        </authorList>
    </citation>
    <scope>NUCLEOTIDE SEQUENCE</scope>
    <source>
        <strain evidence="10">CBS 538.74</strain>
    </source>
</reference>
<comment type="subcellular location">
    <subcellularLocation>
        <location evidence="2">Cytoplasm</location>
    </subcellularLocation>
    <subcellularLocation>
        <location evidence="1">Nucleus</location>
    </subcellularLocation>
</comment>
<dbReference type="GO" id="GO:0005737">
    <property type="term" value="C:cytoplasm"/>
    <property type="evidence" value="ECO:0007669"/>
    <property type="project" value="UniProtKB-SubCell"/>
</dbReference>
<proteinExistence type="inferred from homology"/>
<dbReference type="Proteomes" id="UP001302745">
    <property type="component" value="Unassembled WGS sequence"/>
</dbReference>
<dbReference type="AlphaFoldDB" id="A0AAN6VRX3"/>
<dbReference type="GO" id="GO:0000082">
    <property type="term" value="P:G1/S transition of mitotic cell cycle"/>
    <property type="evidence" value="ECO:0007669"/>
    <property type="project" value="InterPro"/>
</dbReference>
<dbReference type="EMBL" id="MU856874">
    <property type="protein sequence ID" value="KAK4156132.1"/>
    <property type="molecule type" value="Genomic_DNA"/>
</dbReference>